<protein>
    <recommendedName>
        <fullName evidence="3">Transposase domain-containing protein</fullName>
    </recommendedName>
</protein>
<dbReference type="PANTHER" id="PTHR46579">
    <property type="entry name" value="F5/8 TYPE C DOMAIN-CONTAINING PROTEIN-RELATED"/>
    <property type="match status" value="1"/>
</dbReference>
<dbReference type="Proteomes" id="UP001186944">
    <property type="component" value="Unassembled WGS sequence"/>
</dbReference>
<dbReference type="PANTHER" id="PTHR46579:SF2">
    <property type="entry name" value="C2H2-TYPE DOMAIN-CONTAINING PROTEIN"/>
    <property type="match status" value="1"/>
</dbReference>
<sequence length="612" mass="69864">MINVDWFQPFKRRPDYSVGVVYMVILNLPRTARFKMENVILVGIIPNLSKEPSDLNSFLEPLVQELMLLQNGLTLTIKGRPEKIGVTLLCASSDIPAARKLSGFMGHAAIQGCSLCDIKFLDKDGSRYCGPVDSKWKSRSREDHLKYANRAIKANTLTKQKEIQKESGFKYTKLLDLEYFHPSRFSVVEPMHNLFLGTAKKMFVTWIDRDIICKEDLVLISEKIKKLQTSSDIGRIPTNIASNYGTFTAEEWKNWVLIYSLFCLSGILQSDHLKAWQRFVLACRHLCQPTIPKTRLRIAHRLFLQFTKDVEELYGPEFLTPNIHLHGHLVECIENYGSIYGFWAFSFERYNGFLADFPTNNRSVEVQLMRKFQQIGFAADIKFKDLGEDFNIAFKTVSELNNTEEVNFMSVEMYSALNMPVCEVPCQIWSDLSLLSPLKSYQVSLLQGGDRSKLVEVYSLMYGRTIDSRNVARLAKVYHTIEWNNEMFGSSSSTRGMNYKVVLAKWASNDGSVNPGHADLRPGCVKHYILHTLELDGKYLDHLFAVVDWYKSTDDNLGYLPPVAVFSAKQINEGAASFLPVHKLQGKCAWTVEKRGHQSFIIVSANCPRLYI</sequence>
<dbReference type="InterPro" id="IPR004242">
    <property type="entry name" value="Transposase_21"/>
</dbReference>
<gene>
    <name evidence="1" type="ORF">FSP39_018865</name>
</gene>
<evidence type="ECO:0008006" key="3">
    <source>
        <dbReference type="Google" id="ProtNLM"/>
    </source>
</evidence>
<evidence type="ECO:0000313" key="2">
    <source>
        <dbReference type="Proteomes" id="UP001186944"/>
    </source>
</evidence>
<name>A0AA88YSK8_PINIB</name>
<comment type="caution">
    <text evidence="1">The sequence shown here is derived from an EMBL/GenBank/DDBJ whole genome shotgun (WGS) entry which is preliminary data.</text>
</comment>
<evidence type="ECO:0000313" key="1">
    <source>
        <dbReference type="EMBL" id="KAK3107637.1"/>
    </source>
</evidence>
<reference evidence="1" key="1">
    <citation type="submission" date="2019-08" db="EMBL/GenBank/DDBJ databases">
        <title>The improved chromosome-level genome for the pearl oyster Pinctada fucata martensii using PacBio sequencing and Hi-C.</title>
        <authorList>
            <person name="Zheng Z."/>
        </authorList>
    </citation>
    <scope>NUCLEOTIDE SEQUENCE</scope>
    <source>
        <strain evidence="1">ZZ-2019</strain>
        <tissue evidence="1">Adductor muscle</tissue>
    </source>
</reference>
<dbReference type="EMBL" id="VSWD01000002">
    <property type="protein sequence ID" value="KAK3107637.1"/>
    <property type="molecule type" value="Genomic_DNA"/>
</dbReference>
<accession>A0AA88YSK8</accession>
<organism evidence="1 2">
    <name type="scientific">Pinctada imbricata</name>
    <name type="common">Atlantic pearl-oyster</name>
    <name type="synonym">Pinctada martensii</name>
    <dbReference type="NCBI Taxonomy" id="66713"/>
    <lineage>
        <taxon>Eukaryota</taxon>
        <taxon>Metazoa</taxon>
        <taxon>Spiralia</taxon>
        <taxon>Lophotrochozoa</taxon>
        <taxon>Mollusca</taxon>
        <taxon>Bivalvia</taxon>
        <taxon>Autobranchia</taxon>
        <taxon>Pteriomorphia</taxon>
        <taxon>Pterioida</taxon>
        <taxon>Pterioidea</taxon>
        <taxon>Pteriidae</taxon>
        <taxon>Pinctada</taxon>
    </lineage>
</organism>
<proteinExistence type="predicted"/>
<dbReference type="Pfam" id="PF02992">
    <property type="entry name" value="Transposase_21"/>
    <property type="match status" value="1"/>
</dbReference>
<keyword evidence="2" id="KW-1185">Reference proteome</keyword>
<dbReference type="AlphaFoldDB" id="A0AA88YSK8"/>